<dbReference type="Proteomes" id="UP000000438">
    <property type="component" value="Chromosome"/>
</dbReference>
<dbReference type="GO" id="GO:0008175">
    <property type="term" value="F:tRNA methyltransferase activity"/>
    <property type="evidence" value="ECO:0007669"/>
    <property type="project" value="TreeGrafter"/>
</dbReference>
<dbReference type="Pfam" id="PF02475">
    <property type="entry name" value="TRM5-TYW2_MTfase"/>
    <property type="match status" value="1"/>
</dbReference>
<proteinExistence type="predicted"/>
<keyword evidence="1" id="KW-0963">Cytoplasm</keyword>
<sequence>MIHAKVIKKNANSAINHLKDMNIIDKSYRVFSDDCYVYIPLKMRIDSYDCVDLNGLPARKHDDFSASYDVIGSIAIIKRKDINDAIKIADKLIKRKNIDAVYLDDGISGNFRQHRLRFLAGNELYETIYRENNIKLKVNIKYDYFSPRLATERLRVSNTVSENEFIIDMFAGVGPFSILIASRHNVNIIAIDINCHAISMLNENIKMNKLTGRITGICGDSSRIIENYNNADRIIMNLPHDSFNFIDIAYRHLRKGGTINYYEILDYESLYNRMEFFKNYFEISSKRIVHGYSKSMNMYAIDLKKL</sequence>
<dbReference type="EMBL" id="AE017261">
    <property type="protein sequence ID" value="AAT43964.1"/>
    <property type="molecule type" value="Genomic_DNA"/>
</dbReference>
<dbReference type="PATRIC" id="fig|263820.9.peg.1433"/>
<dbReference type="GO" id="GO:0005737">
    <property type="term" value="C:cytoplasm"/>
    <property type="evidence" value="ECO:0007669"/>
    <property type="project" value="TreeGrafter"/>
</dbReference>
<dbReference type="Gene3D" id="3.30.70.2580">
    <property type="match status" value="1"/>
</dbReference>
<reference evidence="7 8" key="1">
    <citation type="journal article" date="2004" name="Proc. Natl. Acad. Sci. U.S.A.">
        <title>Genome sequence of Picrophilus torridus and its implications for life around pH 0.</title>
        <authorList>
            <person name="Futterer O."/>
            <person name="Angelov A."/>
            <person name="Liesegang H."/>
            <person name="Gottschalk G."/>
            <person name="Schleper C."/>
            <person name="Schepers B."/>
            <person name="Dock C."/>
            <person name="Antranikian G."/>
            <person name="Liebl W."/>
        </authorList>
    </citation>
    <scope>NUCLEOTIDE SEQUENCE [LARGE SCALE GENOMIC DNA]</scope>
    <source>
        <strain evidence="8">ATCC 700027 / DSM 9790 / JCM 10055 / NBRC 100828</strain>
    </source>
</reference>
<dbReference type="InterPro" id="IPR029063">
    <property type="entry name" value="SAM-dependent_MTases_sf"/>
</dbReference>
<dbReference type="CDD" id="cd02440">
    <property type="entry name" value="AdoMet_MTases"/>
    <property type="match status" value="1"/>
</dbReference>
<gene>
    <name evidence="7" type="ordered locus">PTO1379</name>
</gene>
<protein>
    <submittedName>
        <fullName evidence="7">Methyltransferase</fullName>
        <ecNumber evidence="7">2.1.1.-</ecNumber>
    </submittedName>
</protein>
<dbReference type="PANTHER" id="PTHR23245">
    <property type="entry name" value="TRNA METHYLTRANSFERASE"/>
    <property type="match status" value="1"/>
</dbReference>
<dbReference type="RefSeq" id="WP_011178180.1">
    <property type="nucleotide sequence ID" value="NC_005877.1"/>
</dbReference>
<dbReference type="AlphaFoldDB" id="Q6KZ88"/>
<dbReference type="Pfam" id="PF18093">
    <property type="entry name" value="Trm5_N"/>
    <property type="match status" value="1"/>
</dbReference>
<evidence type="ECO:0000256" key="4">
    <source>
        <dbReference type="ARBA" id="ARBA00022691"/>
    </source>
</evidence>
<keyword evidence="5" id="KW-0819">tRNA processing</keyword>
<evidence type="ECO:0000259" key="6">
    <source>
        <dbReference type="PROSITE" id="PS51684"/>
    </source>
</evidence>
<evidence type="ECO:0000313" key="8">
    <source>
        <dbReference type="Proteomes" id="UP000000438"/>
    </source>
</evidence>
<dbReference type="OrthoDB" id="8079at2157"/>
<name>Q6KZ88_PICTO</name>
<keyword evidence="2 7" id="KW-0489">Methyltransferase</keyword>
<dbReference type="InParanoid" id="Q6KZ88"/>
<dbReference type="Gene3D" id="3.40.50.150">
    <property type="entry name" value="Vaccinia Virus protein VP39"/>
    <property type="match status" value="1"/>
</dbReference>
<evidence type="ECO:0000256" key="1">
    <source>
        <dbReference type="ARBA" id="ARBA00022490"/>
    </source>
</evidence>
<evidence type="ECO:0000256" key="5">
    <source>
        <dbReference type="ARBA" id="ARBA00022694"/>
    </source>
</evidence>
<evidence type="ECO:0000313" key="7">
    <source>
        <dbReference type="EMBL" id="AAT43964.1"/>
    </source>
</evidence>
<dbReference type="KEGG" id="pto:PTO1379"/>
<dbReference type="InterPro" id="IPR040601">
    <property type="entry name" value="Trm5a/b_N"/>
</dbReference>
<dbReference type="PaxDb" id="263820-PTO1379"/>
<dbReference type="InterPro" id="IPR056744">
    <property type="entry name" value="TRM5/TYW2-like_N"/>
</dbReference>
<dbReference type="PROSITE" id="PS51684">
    <property type="entry name" value="SAM_MT_TRM5_TYW2"/>
    <property type="match status" value="1"/>
</dbReference>
<accession>Q6KZ88</accession>
<dbReference type="InterPro" id="IPR056743">
    <property type="entry name" value="TRM5-TYW2-like_MTfase"/>
</dbReference>
<dbReference type="EC" id="2.1.1.-" evidence="7"/>
<evidence type="ECO:0000256" key="3">
    <source>
        <dbReference type="ARBA" id="ARBA00022679"/>
    </source>
</evidence>
<dbReference type="SUPFAM" id="SSF53335">
    <property type="entry name" value="S-adenosyl-L-methionine-dependent methyltransferases"/>
    <property type="match status" value="1"/>
</dbReference>
<dbReference type="GO" id="GO:0002939">
    <property type="term" value="P:tRNA N1-guanine methylation"/>
    <property type="evidence" value="ECO:0007669"/>
    <property type="project" value="TreeGrafter"/>
</dbReference>
<dbReference type="Pfam" id="PF25133">
    <property type="entry name" value="TYW2_N_2"/>
    <property type="match status" value="1"/>
</dbReference>
<keyword evidence="4" id="KW-0949">S-adenosyl-L-methionine</keyword>
<dbReference type="HOGENOM" id="CLU_022610_0_1_2"/>
<dbReference type="GeneID" id="2844761"/>
<dbReference type="STRING" id="263820.PTO1379"/>
<organism evidence="7 8">
    <name type="scientific">Picrophilus torridus (strain ATCC 700027 / DSM 9790 / JCM 10055 / NBRC 100828 / KAW 2/3)</name>
    <dbReference type="NCBI Taxonomy" id="1122961"/>
    <lineage>
        <taxon>Archaea</taxon>
        <taxon>Methanobacteriati</taxon>
        <taxon>Thermoplasmatota</taxon>
        <taxon>Thermoplasmata</taxon>
        <taxon>Thermoplasmatales</taxon>
        <taxon>Picrophilaceae</taxon>
        <taxon>Picrophilus</taxon>
    </lineage>
</organism>
<keyword evidence="3 7" id="KW-0808">Transferase</keyword>
<dbReference type="PANTHER" id="PTHR23245:SF36">
    <property type="entry name" value="TRNA (GUANINE(37)-N1)-METHYLTRANSFERASE"/>
    <property type="match status" value="1"/>
</dbReference>
<evidence type="ECO:0000256" key="2">
    <source>
        <dbReference type="ARBA" id="ARBA00022603"/>
    </source>
</evidence>
<dbReference type="Gene3D" id="3.30.300.110">
    <property type="entry name" value="Met-10+ protein-like domains"/>
    <property type="match status" value="1"/>
</dbReference>
<feature type="domain" description="SAM-dependent methyltransferase TRM5/TYW2-type" evidence="6">
    <location>
        <begin position="68"/>
        <end position="306"/>
    </location>
</feature>
<dbReference type="eggNOG" id="arCOG00033">
    <property type="taxonomic scope" value="Archaea"/>
</dbReference>
<dbReference type="InterPro" id="IPR030382">
    <property type="entry name" value="MeTrfase_TRM5/TYW2"/>
</dbReference>